<proteinExistence type="predicted"/>
<dbReference type="AlphaFoldDB" id="A0A673MKU5"/>
<keyword evidence="1" id="KW-1133">Transmembrane helix</keyword>
<evidence type="ECO:0000313" key="3">
    <source>
        <dbReference type="Proteomes" id="UP000472270"/>
    </source>
</evidence>
<dbReference type="Ensembl" id="ENSSRHT00000095670.1">
    <property type="protein sequence ID" value="ENSSRHP00000093151.1"/>
    <property type="gene ID" value="ENSSRHG00000045923.1"/>
</dbReference>
<organism evidence="2 3">
    <name type="scientific">Sinocyclocheilus rhinocerous</name>
    <dbReference type="NCBI Taxonomy" id="307959"/>
    <lineage>
        <taxon>Eukaryota</taxon>
        <taxon>Metazoa</taxon>
        <taxon>Chordata</taxon>
        <taxon>Craniata</taxon>
        <taxon>Vertebrata</taxon>
        <taxon>Euteleostomi</taxon>
        <taxon>Actinopterygii</taxon>
        <taxon>Neopterygii</taxon>
        <taxon>Teleostei</taxon>
        <taxon>Ostariophysi</taxon>
        <taxon>Cypriniformes</taxon>
        <taxon>Cyprinidae</taxon>
        <taxon>Cyprininae</taxon>
        <taxon>Sinocyclocheilus</taxon>
    </lineage>
</organism>
<protein>
    <submittedName>
        <fullName evidence="2">Uncharacterized protein</fullName>
    </submittedName>
</protein>
<keyword evidence="3" id="KW-1185">Reference proteome</keyword>
<keyword evidence="1" id="KW-0812">Transmembrane</keyword>
<reference evidence="2" key="1">
    <citation type="submission" date="2025-08" db="UniProtKB">
        <authorList>
            <consortium name="Ensembl"/>
        </authorList>
    </citation>
    <scope>IDENTIFICATION</scope>
</reference>
<reference evidence="2" key="2">
    <citation type="submission" date="2025-09" db="UniProtKB">
        <authorList>
            <consortium name="Ensembl"/>
        </authorList>
    </citation>
    <scope>IDENTIFICATION</scope>
</reference>
<accession>A0A673MKU5</accession>
<evidence type="ECO:0000256" key="1">
    <source>
        <dbReference type="SAM" id="Phobius"/>
    </source>
</evidence>
<keyword evidence="1" id="KW-0472">Membrane</keyword>
<sequence length="152" mass="16538">MERRACALGSQWDSLLKLCISHKSLGLTPSDGVFYVKLDAFVSWSTISPSVWICVGLVASGSVLVLLLWFIIYRQHTGEGSRRINIPLLCVKQEEEALSPWPHVNSQAQEVPINEGPCGRSLCNGWAEHGLPLPATELGDSTLVTAKTGQPV</sequence>
<evidence type="ECO:0000313" key="2">
    <source>
        <dbReference type="Ensembl" id="ENSSRHP00000093151.1"/>
    </source>
</evidence>
<feature type="transmembrane region" description="Helical" evidence="1">
    <location>
        <begin position="50"/>
        <end position="73"/>
    </location>
</feature>
<name>A0A673MKU5_9TELE</name>
<dbReference type="Proteomes" id="UP000472270">
    <property type="component" value="Unassembled WGS sequence"/>
</dbReference>